<evidence type="ECO:0000313" key="3">
    <source>
        <dbReference type="Proteomes" id="UP001153387"/>
    </source>
</evidence>
<dbReference type="EMBL" id="JAPDHZ010000003">
    <property type="protein sequence ID" value="MDG0791940.1"/>
    <property type="molecule type" value="Genomic_DNA"/>
</dbReference>
<gene>
    <name evidence="2" type="ORF">OMP38_14565</name>
</gene>
<sequence>MGGSFQTSRDIFDNPIWKNIVDFRLFFLIYGQAVFAEEGVRLAEDLVLQRGEWCRSIRKIQEDLTYVENRQIKTYSTSVISRCIKRLEASQRICTRSHELGTVFTVLNYDQYQGFGGSQKQNLERNLEQSGNSRGTVEEQSGNNNKNVKNDNKENKEPKTNSRKRVYDESEVAYLSAKYLYDQINLHVKEIRKPNLQNWADDMRKLIESDGREPIHIARVIEWVVKDTFWSGNILSAKTLREKWDKLVIQMERGGSNAKYGRNARGHTEEDRQAALRDDDLANVIRPNFDKMSEVQRQRLEEYIHNT</sequence>
<protein>
    <recommendedName>
        <fullName evidence="4">DnaD domain protein</fullName>
    </recommendedName>
</protein>
<dbReference type="AlphaFoldDB" id="A0A9X4KLT4"/>
<keyword evidence="3" id="KW-1185">Reference proteome</keyword>
<organism evidence="2 3">
    <name type="scientific">Cohnella ginsengisoli</name>
    <dbReference type="NCBI Taxonomy" id="425004"/>
    <lineage>
        <taxon>Bacteria</taxon>
        <taxon>Bacillati</taxon>
        <taxon>Bacillota</taxon>
        <taxon>Bacilli</taxon>
        <taxon>Bacillales</taxon>
        <taxon>Paenibacillaceae</taxon>
        <taxon>Cohnella</taxon>
    </lineage>
</organism>
<name>A0A9X4KLT4_9BACL</name>
<dbReference type="Proteomes" id="UP001153387">
    <property type="component" value="Unassembled WGS sequence"/>
</dbReference>
<evidence type="ECO:0000256" key="1">
    <source>
        <dbReference type="SAM" id="MobiDB-lite"/>
    </source>
</evidence>
<dbReference type="RefSeq" id="WP_277565779.1">
    <property type="nucleotide sequence ID" value="NZ_JAPDHZ010000003.1"/>
</dbReference>
<reference evidence="2 3" key="1">
    <citation type="submission" date="2022-10" db="EMBL/GenBank/DDBJ databases">
        <title>Comparative genomic analysis of Cohnella hashimotonis sp. nov., isolated from the International Space Station.</title>
        <authorList>
            <person name="Simpson A."/>
            <person name="Venkateswaran K."/>
        </authorList>
    </citation>
    <scope>NUCLEOTIDE SEQUENCE [LARGE SCALE GENOMIC DNA]</scope>
    <source>
        <strain evidence="2 3">DSM 18997</strain>
    </source>
</reference>
<feature type="compositionally biased region" description="Polar residues" evidence="1">
    <location>
        <begin position="128"/>
        <end position="142"/>
    </location>
</feature>
<accession>A0A9X4KLT4</accession>
<feature type="region of interest" description="Disordered" evidence="1">
    <location>
        <begin position="127"/>
        <end position="165"/>
    </location>
</feature>
<evidence type="ECO:0000313" key="2">
    <source>
        <dbReference type="EMBL" id="MDG0791940.1"/>
    </source>
</evidence>
<feature type="compositionally biased region" description="Basic and acidic residues" evidence="1">
    <location>
        <begin position="148"/>
        <end position="165"/>
    </location>
</feature>
<proteinExistence type="predicted"/>
<comment type="caution">
    <text evidence="2">The sequence shown here is derived from an EMBL/GenBank/DDBJ whole genome shotgun (WGS) entry which is preliminary data.</text>
</comment>
<evidence type="ECO:0008006" key="4">
    <source>
        <dbReference type="Google" id="ProtNLM"/>
    </source>
</evidence>